<evidence type="ECO:0000313" key="5">
    <source>
        <dbReference type="Proteomes" id="UP000323653"/>
    </source>
</evidence>
<keyword evidence="2" id="KW-0378">Hydrolase</keyword>
<accession>A0A5C0VMQ3</accession>
<dbReference type="Proteomes" id="UP000323653">
    <property type="component" value="Chromosome"/>
</dbReference>
<dbReference type="Pfam" id="PF22666">
    <property type="entry name" value="Glyco_hydro_2_N2"/>
    <property type="match status" value="1"/>
</dbReference>
<keyword evidence="5" id="KW-1185">Reference proteome</keyword>
<dbReference type="Gene3D" id="2.60.120.260">
    <property type="entry name" value="Galactose-binding domain-like"/>
    <property type="match status" value="2"/>
</dbReference>
<dbReference type="AlphaFoldDB" id="A0A5C0VMQ3"/>
<name>A0A5C0VMQ3_9SPHI</name>
<proteinExistence type="predicted"/>
<dbReference type="NCBIfam" id="NF045579">
    <property type="entry name" value="rhamnoside_JR"/>
    <property type="match status" value="1"/>
</dbReference>
<dbReference type="GO" id="GO:0003677">
    <property type="term" value="F:DNA binding"/>
    <property type="evidence" value="ECO:0007669"/>
    <property type="project" value="UniProtKB-KW"/>
</dbReference>
<dbReference type="EMBL" id="CP043329">
    <property type="protein sequence ID" value="QEK53222.1"/>
    <property type="molecule type" value="Genomic_DNA"/>
</dbReference>
<evidence type="ECO:0000313" key="4">
    <source>
        <dbReference type="EMBL" id="QEK53222.1"/>
    </source>
</evidence>
<dbReference type="PANTHER" id="PTHR43817:SF1">
    <property type="entry name" value="HYDROLASE, FAMILY 43, PUTATIVE (AFU_ORTHOLOGUE AFUA_3G01660)-RELATED"/>
    <property type="match status" value="1"/>
</dbReference>
<dbReference type="Pfam" id="PF17132">
    <property type="entry name" value="Glyco_hydro_106"/>
    <property type="match status" value="2"/>
</dbReference>
<dbReference type="PANTHER" id="PTHR43817">
    <property type="entry name" value="GLYCOSYL HYDROLASE"/>
    <property type="match status" value="1"/>
</dbReference>
<protein>
    <submittedName>
        <fullName evidence="4">DNA-binding protein</fullName>
    </submittedName>
</protein>
<dbReference type="SUPFAM" id="SSF49785">
    <property type="entry name" value="Galactose-binding domain-like"/>
    <property type="match status" value="1"/>
</dbReference>
<dbReference type="GO" id="GO:0004553">
    <property type="term" value="F:hydrolase activity, hydrolyzing O-glycosyl compounds"/>
    <property type="evidence" value="ECO:0007669"/>
    <property type="project" value="UniProtKB-ARBA"/>
</dbReference>
<organism evidence="4 5">
    <name type="scientific">Pedobacter aquae</name>
    <dbReference type="NCBI Taxonomy" id="2605747"/>
    <lineage>
        <taxon>Bacteria</taxon>
        <taxon>Pseudomonadati</taxon>
        <taxon>Bacteroidota</taxon>
        <taxon>Sphingobacteriia</taxon>
        <taxon>Sphingobacteriales</taxon>
        <taxon>Sphingobacteriaceae</taxon>
        <taxon>Pedobacter</taxon>
    </lineage>
</organism>
<dbReference type="KEGG" id="pej:FYC62_03800"/>
<sequence>MPLQAQTLAPHIQKINHEAKPWVFWYWMHASFSKEGITADLKAMNEAGIAGAYIAPIKGKTNPPLYEPVIETLTPAWWDIFKFALEEAKRFDIKIALLPNDGFATAGGPWITPQLSMQKVVYSAATVKGGSLFNTTLKQPEAYQNYYQDIAVLAFPTPGGKTQSTQEIKPLVTTSNGQDASFLAETGHKKNFGSNEPCWIQYAFEKPFVCRSIKISVNNFNHQSNRLWVEVSDDGKNFRSLGRLQAPRTGWLDWDAPVTHEIETVSAKYFRFVYNPEGTEPGAEDLDAAKWKQSLKINGIELSSLPKIHQFEGKSGLVWRVGEHTKTIPDDLAIPISSIINLSDKLDTEGNLKWTAPKTHTEWTIIRIGHTSTGHKNETAGAGKGLEVDKFNPEAVKLQFDKWYGEALRVAGADLAKQVLGVFHVDSWECGSQNWSPVFMAEFQKRRGYDPTSFLPTLAGFPIASPAKAEQFLYDMRKTIAELMHDNFFVTLKNLAQQHGAIFTAETTAPVMLGDGLKHFGTVDVPMGEFWAKSPSHDKPNDMLDAISGAHIYGKNIIQAEAFTTVRMEWNEHPGNLKTLQDRNYALGVNKLVYHVYVHNPWLDRKPGMTLDGVGLYFQRDQTWWEQGKEWVAYAERCQSLLQQGKPVADLAVFVGEEYPSRAILPDRLVNTLPGIFGDERVAAEAQRMANKALPTQKVAGVTTSANMAQPERWINPLRGYAYDSFNADVLQLASFKNGKVVFASGAEYRILVLPLKHQLNPNQYYTETSLAKILELVNAGALCIIGDKPQFKTGLKADEKLFNHVVEAIWGGTFENIKVAGSYYEFKNSGKGKFIKAPFLPKDFSFLGAHQDVLVKDAQGKEAPVIAWNHRKTATKDIYFISNQLDTERNLSFAFSVSDKQARLYDAVSDTNIPLKQYQVKDGYTHISIKLPANGSLFVIFEGSSSLKEINKGFNYIQYQNLKNISTAWKVKFNQSHGGPAESIMLDSLQDWSTHSNPQIKYYSGTATYNNSFIHKVSKNEEIWLDLGEVANIASVKVNGIDCGIVWTPPYRVNISKALKKGQNQLEIKVSNTWVNRLIGDQLLPEDKRITKTTAPFRLEGKALNKAGLLGTVSLLKVIE</sequence>
<dbReference type="InterPro" id="IPR008979">
    <property type="entry name" value="Galactose-bd-like_sf"/>
</dbReference>
<feature type="domain" description="Beta-mannosidase-like galactose-binding" evidence="3">
    <location>
        <begin position="1007"/>
        <end position="1076"/>
    </location>
</feature>
<evidence type="ECO:0000256" key="1">
    <source>
        <dbReference type="ARBA" id="ARBA00022729"/>
    </source>
</evidence>
<keyword evidence="1" id="KW-0732">Signal</keyword>
<gene>
    <name evidence="4" type="ORF">FYC62_03800</name>
</gene>
<keyword evidence="4" id="KW-0238">DNA-binding</keyword>
<reference evidence="4 5" key="1">
    <citation type="submission" date="2019-08" db="EMBL/GenBank/DDBJ databases">
        <title>Pedobacter sp. nov., isolated from Han river, South Korea.</title>
        <authorList>
            <person name="Lee D.-H."/>
            <person name="Kim Y.-S."/>
            <person name="Hwang E.-M."/>
            <person name="Le Tran T.C."/>
            <person name="Cha C.-J."/>
        </authorList>
    </citation>
    <scope>NUCLEOTIDE SEQUENCE [LARGE SCALE GENOMIC DNA]</scope>
    <source>
        <strain evidence="4 5">CJ43</strain>
    </source>
</reference>
<evidence type="ECO:0000256" key="2">
    <source>
        <dbReference type="ARBA" id="ARBA00022801"/>
    </source>
</evidence>
<dbReference type="InterPro" id="IPR054593">
    <property type="entry name" value="Beta-mannosidase-like_N2"/>
</dbReference>
<evidence type="ECO:0000259" key="3">
    <source>
        <dbReference type="Pfam" id="PF22666"/>
    </source>
</evidence>